<organism evidence="3 4">
    <name type="scientific">Eleusine coracana subsp. coracana</name>
    <dbReference type="NCBI Taxonomy" id="191504"/>
    <lineage>
        <taxon>Eukaryota</taxon>
        <taxon>Viridiplantae</taxon>
        <taxon>Streptophyta</taxon>
        <taxon>Embryophyta</taxon>
        <taxon>Tracheophyta</taxon>
        <taxon>Spermatophyta</taxon>
        <taxon>Magnoliopsida</taxon>
        <taxon>Liliopsida</taxon>
        <taxon>Poales</taxon>
        <taxon>Poaceae</taxon>
        <taxon>PACMAD clade</taxon>
        <taxon>Chloridoideae</taxon>
        <taxon>Cynodonteae</taxon>
        <taxon>Eleusininae</taxon>
        <taxon>Eleusine</taxon>
    </lineage>
</organism>
<dbReference type="Proteomes" id="UP001054889">
    <property type="component" value="Unassembled WGS sequence"/>
</dbReference>
<protein>
    <recommendedName>
        <fullName evidence="2">BPM/SPOP BACK domain-containing protein</fullName>
    </recommendedName>
</protein>
<proteinExistence type="inferred from homology"/>
<comment type="caution">
    <text evidence="3">The sequence shown here is derived from an EMBL/GenBank/DDBJ whole genome shotgun (WGS) entry which is preliminary data.</text>
</comment>
<sequence length="83" mass="9249">MERMKVICESILSKKLDVESVAGVLALADQHHCSQLKDACIEFIISSNRLDDVVDSQGYSQLKRTCPTVIVEALERSAKSRKI</sequence>
<dbReference type="Gene3D" id="1.25.40.420">
    <property type="match status" value="1"/>
</dbReference>
<evidence type="ECO:0000256" key="1">
    <source>
        <dbReference type="ARBA" id="ARBA00010846"/>
    </source>
</evidence>
<dbReference type="PANTHER" id="PTHR26379">
    <property type="entry name" value="BTB/POZ AND MATH DOMAIN-CONTAINING PROTEIN 1"/>
    <property type="match status" value="1"/>
</dbReference>
<comment type="similarity">
    <text evidence="1">Belongs to the Tdpoz family.</text>
</comment>
<evidence type="ECO:0000313" key="4">
    <source>
        <dbReference type="Proteomes" id="UP001054889"/>
    </source>
</evidence>
<evidence type="ECO:0000259" key="2">
    <source>
        <dbReference type="Pfam" id="PF24570"/>
    </source>
</evidence>
<reference evidence="3" key="1">
    <citation type="journal article" date="2018" name="DNA Res.">
        <title>Multiple hybrid de novo genome assembly of finger millet, an orphan allotetraploid crop.</title>
        <authorList>
            <person name="Hatakeyama M."/>
            <person name="Aluri S."/>
            <person name="Balachadran M.T."/>
            <person name="Sivarajan S.R."/>
            <person name="Patrignani A."/>
            <person name="Gruter S."/>
            <person name="Poveda L."/>
            <person name="Shimizu-Inatsugi R."/>
            <person name="Baeten J."/>
            <person name="Francoijs K.J."/>
            <person name="Nataraja K.N."/>
            <person name="Reddy Y.A.N."/>
            <person name="Phadnis S."/>
            <person name="Ravikumar R.L."/>
            <person name="Schlapbach R."/>
            <person name="Sreeman S.M."/>
            <person name="Shimizu K.K."/>
        </authorList>
    </citation>
    <scope>NUCLEOTIDE SEQUENCE</scope>
</reference>
<dbReference type="PANTHER" id="PTHR26379:SF187">
    <property type="entry name" value="OS07G0655300 PROTEIN"/>
    <property type="match status" value="1"/>
</dbReference>
<dbReference type="AlphaFoldDB" id="A0AAV5FQW0"/>
<name>A0AAV5FQW0_ELECO</name>
<feature type="domain" description="BPM/SPOP BACK" evidence="2">
    <location>
        <begin position="20"/>
        <end position="74"/>
    </location>
</feature>
<dbReference type="Pfam" id="PF24570">
    <property type="entry name" value="BACK_BPM_SPOP"/>
    <property type="match status" value="1"/>
</dbReference>
<dbReference type="InterPro" id="IPR045005">
    <property type="entry name" value="BPM1-6"/>
</dbReference>
<gene>
    <name evidence="3" type="primary">gb25541</name>
    <name evidence="3" type="ORF">PR202_gb25541</name>
</gene>
<dbReference type="InterPro" id="IPR056423">
    <property type="entry name" value="BACK_BPM_SPOP"/>
</dbReference>
<evidence type="ECO:0000313" key="3">
    <source>
        <dbReference type="EMBL" id="GJN36661.1"/>
    </source>
</evidence>
<dbReference type="EMBL" id="BQKI01000090">
    <property type="protein sequence ID" value="GJN36661.1"/>
    <property type="molecule type" value="Genomic_DNA"/>
</dbReference>
<dbReference type="GO" id="GO:0016567">
    <property type="term" value="P:protein ubiquitination"/>
    <property type="evidence" value="ECO:0007669"/>
    <property type="project" value="InterPro"/>
</dbReference>
<keyword evidence="4" id="KW-1185">Reference proteome</keyword>
<accession>A0AAV5FQW0</accession>
<reference evidence="3" key="2">
    <citation type="submission" date="2021-12" db="EMBL/GenBank/DDBJ databases">
        <title>Resequencing data analysis of finger millet.</title>
        <authorList>
            <person name="Hatakeyama M."/>
            <person name="Aluri S."/>
            <person name="Balachadran M.T."/>
            <person name="Sivarajan S.R."/>
            <person name="Poveda L."/>
            <person name="Shimizu-Inatsugi R."/>
            <person name="Schlapbach R."/>
            <person name="Sreeman S.M."/>
            <person name="Shimizu K.K."/>
        </authorList>
    </citation>
    <scope>NUCLEOTIDE SEQUENCE</scope>
</reference>